<gene>
    <name evidence="2" type="ORF">ACFQ0S_03565</name>
</gene>
<accession>A0ABW3J0H2</accession>
<dbReference type="PANTHER" id="PTHR12526">
    <property type="entry name" value="GLYCOSYLTRANSFERASE"/>
    <property type="match status" value="1"/>
</dbReference>
<evidence type="ECO:0000313" key="2">
    <source>
        <dbReference type="EMBL" id="MFD0983548.1"/>
    </source>
</evidence>
<dbReference type="EMBL" id="JBHTIZ010000011">
    <property type="protein sequence ID" value="MFD0983548.1"/>
    <property type="molecule type" value="Genomic_DNA"/>
</dbReference>
<feature type="domain" description="Glycosyl transferase family 1" evidence="1">
    <location>
        <begin position="191"/>
        <end position="343"/>
    </location>
</feature>
<dbReference type="Gene3D" id="3.40.50.2000">
    <property type="entry name" value="Glycogen Phosphorylase B"/>
    <property type="match status" value="1"/>
</dbReference>
<evidence type="ECO:0000259" key="1">
    <source>
        <dbReference type="Pfam" id="PF00534"/>
    </source>
</evidence>
<dbReference type="RefSeq" id="WP_379753942.1">
    <property type="nucleotide sequence ID" value="NZ_JBHSYB010000012.1"/>
</dbReference>
<sequence length="372" mass="43439">MKLIVISSSPLVQKNNLYNAYSPYVKELEIWAKYSDEIAFFCPVWKEDNGLLISKINFPISKIFFAKEFNVKSFNNFIKAFLNSFFNFYKIFQSMIWADHIHLRCPGNIGLMGAIVQIFFPKKKKTTKYAGNWDPKSKQPLSYRLQKWILNNTFLTKNMQVLVYGEWESSSKNIKPFFTASYWEKEKLPIATRNFENLISFIFVGTLSTGKQPLYAVKLVEKIKERGYKVNLSIYGNGEEADSLKEYIFQNNLEKFIHLKGNHSQESIKKVYQESHFMILPSQSEGWPKVVAESMFWGCLPITTRVSCIENMLDNGNRGLLLKMNFNDDLEQIIAILNNQEAYDSKVRKSILWSRKYTLDLFETEIKNLLNP</sequence>
<dbReference type="CDD" id="cd03801">
    <property type="entry name" value="GT4_PimA-like"/>
    <property type="match status" value="1"/>
</dbReference>
<proteinExistence type="predicted"/>
<protein>
    <submittedName>
        <fullName evidence="2">Glycosyltransferase</fullName>
    </submittedName>
</protein>
<dbReference type="Proteomes" id="UP001597051">
    <property type="component" value="Unassembled WGS sequence"/>
</dbReference>
<keyword evidence="3" id="KW-1185">Reference proteome</keyword>
<evidence type="ECO:0000313" key="3">
    <source>
        <dbReference type="Proteomes" id="UP001597051"/>
    </source>
</evidence>
<dbReference type="SUPFAM" id="SSF53756">
    <property type="entry name" value="UDP-Glycosyltransferase/glycogen phosphorylase"/>
    <property type="match status" value="1"/>
</dbReference>
<dbReference type="InterPro" id="IPR001296">
    <property type="entry name" value="Glyco_trans_1"/>
</dbReference>
<organism evidence="2 3">
    <name type="scientific">Flavobacterium myungsuense</name>
    <dbReference type="NCBI Taxonomy" id="651823"/>
    <lineage>
        <taxon>Bacteria</taxon>
        <taxon>Pseudomonadati</taxon>
        <taxon>Bacteroidota</taxon>
        <taxon>Flavobacteriia</taxon>
        <taxon>Flavobacteriales</taxon>
        <taxon>Flavobacteriaceae</taxon>
        <taxon>Flavobacterium</taxon>
    </lineage>
</organism>
<dbReference type="Pfam" id="PF00534">
    <property type="entry name" value="Glycos_transf_1"/>
    <property type="match status" value="1"/>
</dbReference>
<dbReference type="PANTHER" id="PTHR12526:SF630">
    <property type="entry name" value="GLYCOSYLTRANSFERASE"/>
    <property type="match status" value="1"/>
</dbReference>
<name>A0ABW3J0H2_9FLAO</name>
<reference evidence="3" key="1">
    <citation type="journal article" date="2019" name="Int. J. Syst. Evol. Microbiol.">
        <title>The Global Catalogue of Microorganisms (GCM) 10K type strain sequencing project: providing services to taxonomists for standard genome sequencing and annotation.</title>
        <authorList>
            <consortium name="The Broad Institute Genomics Platform"/>
            <consortium name="The Broad Institute Genome Sequencing Center for Infectious Disease"/>
            <person name="Wu L."/>
            <person name="Ma J."/>
        </authorList>
    </citation>
    <scope>NUCLEOTIDE SEQUENCE [LARGE SCALE GENOMIC DNA]</scope>
    <source>
        <strain evidence="3">CECT 7649</strain>
    </source>
</reference>
<comment type="caution">
    <text evidence="2">The sequence shown here is derived from an EMBL/GenBank/DDBJ whole genome shotgun (WGS) entry which is preliminary data.</text>
</comment>